<name>A0ABQ9HVI4_9NEOP</name>
<proteinExistence type="predicted"/>
<keyword evidence="2" id="KW-1185">Reference proteome</keyword>
<protein>
    <submittedName>
        <fullName evidence="1">Uncharacterized protein</fullName>
    </submittedName>
</protein>
<evidence type="ECO:0000313" key="2">
    <source>
        <dbReference type="Proteomes" id="UP001159363"/>
    </source>
</evidence>
<accession>A0ABQ9HVI4</accession>
<comment type="caution">
    <text evidence="1">The sequence shown here is derived from an EMBL/GenBank/DDBJ whole genome shotgun (WGS) entry which is preliminary data.</text>
</comment>
<reference evidence="1 2" key="1">
    <citation type="submission" date="2023-02" db="EMBL/GenBank/DDBJ databases">
        <title>LHISI_Scaffold_Assembly.</title>
        <authorList>
            <person name="Stuart O.P."/>
            <person name="Cleave R."/>
            <person name="Magrath M.J.L."/>
            <person name="Mikheyev A.S."/>
        </authorList>
    </citation>
    <scope>NUCLEOTIDE SEQUENCE [LARGE SCALE GENOMIC DNA]</scope>
    <source>
        <strain evidence="1">Daus_M_001</strain>
        <tissue evidence="1">Leg muscle</tissue>
    </source>
</reference>
<evidence type="ECO:0000313" key="1">
    <source>
        <dbReference type="EMBL" id="KAJ8888335.1"/>
    </source>
</evidence>
<dbReference type="EMBL" id="JARBHB010000003">
    <property type="protein sequence ID" value="KAJ8888335.1"/>
    <property type="molecule type" value="Genomic_DNA"/>
</dbReference>
<organism evidence="1 2">
    <name type="scientific">Dryococelus australis</name>
    <dbReference type="NCBI Taxonomy" id="614101"/>
    <lineage>
        <taxon>Eukaryota</taxon>
        <taxon>Metazoa</taxon>
        <taxon>Ecdysozoa</taxon>
        <taxon>Arthropoda</taxon>
        <taxon>Hexapoda</taxon>
        <taxon>Insecta</taxon>
        <taxon>Pterygota</taxon>
        <taxon>Neoptera</taxon>
        <taxon>Polyneoptera</taxon>
        <taxon>Phasmatodea</taxon>
        <taxon>Verophasmatodea</taxon>
        <taxon>Anareolatae</taxon>
        <taxon>Phasmatidae</taxon>
        <taxon>Eurycanthinae</taxon>
        <taxon>Dryococelus</taxon>
    </lineage>
</organism>
<dbReference type="Proteomes" id="UP001159363">
    <property type="component" value="Chromosome 3"/>
</dbReference>
<gene>
    <name evidence="1" type="ORF">PR048_007822</name>
</gene>
<sequence length="1053" mass="115409">MRLYPSTWVAFSPRTRRRTIKQLWFHSLKRKYQHRRHVRSISSHTNHCCDAALNPIASAAEVASGLRIDKLQLTHLLLKMGVPNHFGQPNVYILAVNLNIAIFVNRTRARPGRFASASQISRLKTGADVISQNIHSWPRCGKVVRLLASHQGEPGSIPGGVAPRFSNVTMPLLGGFSRGHPVSPAVSFHLVSILISITLIGSQDLAALEFRVLGMENALLPHAWCSHAPAACQADDHTFSRGTRASIIAPISVCGGVGERRGCVPDSLCARAGHRSQWRVLIVTTPPQSLEYSCPANLCVVEPPSGVIKSTHQVGVLCRRGGVPILTLAISPLVSQPACNQKLTWCTRGGGSGENNTAASAEWVIKSILRASPLVRLKARRMQPAAPRSAWRDDAPVSESADTRRQLHFHEYTQCDENALRQFSLARTGDGALDACGIPALIVLTLLGLKCSNNSSGLWVKLGGGGGVMELELWGCGRFRTVSLGRRPVPLILWTWHGDSILVYCCECLCGTVLRASSHAPPRGGDGSFHAGVVCASVCTRWITPPPLAPLPCTSPKPETPTLSFASRPCVVSLMQQADKHLSPYRLVFLSSRNTDLRQSNSVALARPRAGFSEFRGRALEFYYFVLCISRQPCTICSREILVSERGNLRESQIRFRASILSMGHLTHELHLKTYLESCTLREDDAWADSTTEVAHASEVSAFLLICKLPQPILLADYMDSIIDLILTFKPRGPSSSNFRLSLFLPCLKSSRGRRIPRHCPVFISRSRRPEEPGKLRTAVHHFNDTSISSSVELCRNEGTGETGDPRENRPIDDIVRHYSHLRKSGDSVRLGVLPKGGLPNGELPNGDLPDGVLPNADLPDGVLPDGKLPSSELPVAICLTAFCLTTFCLTLGKTLLGETPCRPYLVGTSHSKDLCPVIFSAEYLPQRVKHQRGKQQFHYRHFVLVCVDKIRVVPTPSLAARRHGKEPLCGAGALARPSAGWYYNIKDVGLQLEAPRKRGPEIPGSLLNKSCSACMLGSEEANRMQRLYTESSPKVASYRSWKDVPVLCKLQD</sequence>